<keyword evidence="3" id="KW-1003">Cell membrane</keyword>
<dbReference type="GO" id="GO:0016887">
    <property type="term" value="F:ATP hydrolysis activity"/>
    <property type="evidence" value="ECO:0007669"/>
    <property type="project" value="InterPro"/>
</dbReference>
<feature type="domain" description="ABC transporter" evidence="6">
    <location>
        <begin position="18"/>
        <end position="249"/>
    </location>
</feature>
<keyword evidence="3" id="KW-0472">Membrane</keyword>
<dbReference type="Gene3D" id="3.40.50.300">
    <property type="entry name" value="P-loop containing nucleotide triphosphate hydrolases"/>
    <property type="match status" value="1"/>
</dbReference>
<dbReference type="InterPro" id="IPR017871">
    <property type="entry name" value="ABC_transporter-like_CS"/>
</dbReference>
<evidence type="ECO:0000256" key="3">
    <source>
        <dbReference type="ARBA" id="ARBA00022475"/>
    </source>
</evidence>
<dbReference type="PANTHER" id="PTHR42788:SF13">
    <property type="entry name" value="ALIPHATIC SULFONATES IMPORT ATP-BINDING PROTEIN SSUB"/>
    <property type="match status" value="1"/>
</dbReference>
<keyword evidence="8" id="KW-1185">Reference proteome</keyword>
<dbReference type="PROSITE" id="PS50893">
    <property type="entry name" value="ABC_TRANSPORTER_2"/>
    <property type="match status" value="1"/>
</dbReference>
<keyword evidence="2" id="KW-0813">Transport</keyword>
<name>A0A7X3FV73_9BURK</name>
<dbReference type="GO" id="GO:0005524">
    <property type="term" value="F:ATP binding"/>
    <property type="evidence" value="ECO:0007669"/>
    <property type="project" value="UniProtKB-KW"/>
</dbReference>
<dbReference type="InterPro" id="IPR003439">
    <property type="entry name" value="ABC_transporter-like_ATP-bd"/>
</dbReference>
<evidence type="ECO:0000313" key="7">
    <source>
        <dbReference type="EMBL" id="MVW58571.1"/>
    </source>
</evidence>
<organism evidence="7 8">
    <name type="scientific">Massilia cellulosiltytica</name>
    <dbReference type="NCBI Taxonomy" id="2683234"/>
    <lineage>
        <taxon>Bacteria</taxon>
        <taxon>Pseudomonadati</taxon>
        <taxon>Pseudomonadota</taxon>
        <taxon>Betaproteobacteria</taxon>
        <taxon>Burkholderiales</taxon>
        <taxon>Oxalobacteraceae</taxon>
        <taxon>Telluria group</taxon>
        <taxon>Massilia</taxon>
    </lineage>
</organism>
<dbReference type="CDD" id="cd03293">
    <property type="entry name" value="ABC_NrtD_SsuB_transporters"/>
    <property type="match status" value="1"/>
</dbReference>
<dbReference type="SMART" id="SM00382">
    <property type="entry name" value="AAA"/>
    <property type="match status" value="1"/>
</dbReference>
<comment type="similarity">
    <text evidence="1">Belongs to the ABC transporter superfamily.</text>
</comment>
<dbReference type="Pfam" id="PF00005">
    <property type="entry name" value="ABC_tran"/>
    <property type="match status" value="1"/>
</dbReference>
<comment type="caution">
    <text evidence="7">The sequence shown here is derived from an EMBL/GenBank/DDBJ whole genome shotgun (WGS) entry which is preliminary data.</text>
</comment>
<dbReference type="InterPro" id="IPR027417">
    <property type="entry name" value="P-loop_NTPase"/>
</dbReference>
<accession>A0A7X3FV73</accession>
<proteinExistence type="inferred from homology"/>
<protein>
    <submittedName>
        <fullName evidence="7">ATP-binding cassette domain-containing protein</fullName>
    </submittedName>
</protein>
<dbReference type="InterPro" id="IPR050166">
    <property type="entry name" value="ABC_transporter_ATP-bind"/>
</dbReference>
<evidence type="ECO:0000256" key="4">
    <source>
        <dbReference type="ARBA" id="ARBA00022741"/>
    </source>
</evidence>
<dbReference type="PROSITE" id="PS00211">
    <property type="entry name" value="ABC_TRANSPORTER_1"/>
    <property type="match status" value="1"/>
</dbReference>
<evidence type="ECO:0000256" key="2">
    <source>
        <dbReference type="ARBA" id="ARBA00022448"/>
    </source>
</evidence>
<reference evidence="7 8" key="1">
    <citation type="submission" date="2019-12" db="EMBL/GenBank/DDBJ databases">
        <authorList>
            <person name="Li C."/>
            <person name="Zhao J."/>
        </authorList>
    </citation>
    <scope>NUCLEOTIDE SEQUENCE [LARGE SCALE GENOMIC DNA]</scope>
    <source>
        <strain evidence="7 8">NEAU-DD11</strain>
    </source>
</reference>
<dbReference type="EMBL" id="WSES01000001">
    <property type="protein sequence ID" value="MVW58571.1"/>
    <property type="molecule type" value="Genomic_DNA"/>
</dbReference>
<evidence type="ECO:0000259" key="6">
    <source>
        <dbReference type="PROSITE" id="PS50893"/>
    </source>
</evidence>
<keyword evidence="4" id="KW-0547">Nucleotide-binding</keyword>
<dbReference type="Proteomes" id="UP000443353">
    <property type="component" value="Unassembled WGS sequence"/>
</dbReference>
<sequence length="280" mass="31106">MNQTTHFEHAQLAQGGAIEIDNLGIRLGEGAQAFDAVQDVSLSIAPGEFVCVLGPSGCGKSTLLGALAGHWTPSRGSIHVDGAPVAGPHPDRGLVFQQHTLFPWKKVLDNVAFGLKMQGVGRYERRERARELLRLVGLAGFEDRYPIQLSGGMQQRVEIARVLINHPRVMLMDEPFGALDAQTRLKMQELLLDVWARVNTTIIFITHDIDEALFLADRILVMSPRPGRIIDEIHLDFERPRHPDVMTSNHFTRLKRHCLDLLHPQASITPLARLSPLGPL</sequence>
<evidence type="ECO:0000256" key="5">
    <source>
        <dbReference type="ARBA" id="ARBA00022840"/>
    </source>
</evidence>
<dbReference type="AlphaFoldDB" id="A0A7X3FV73"/>
<evidence type="ECO:0000313" key="8">
    <source>
        <dbReference type="Proteomes" id="UP000443353"/>
    </source>
</evidence>
<dbReference type="PANTHER" id="PTHR42788">
    <property type="entry name" value="TAURINE IMPORT ATP-BINDING PROTEIN-RELATED"/>
    <property type="match status" value="1"/>
</dbReference>
<keyword evidence="5 7" id="KW-0067">ATP-binding</keyword>
<dbReference type="InterPro" id="IPR003593">
    <property type="entry name" value="AAA+_ATPase"/>
</dbReference>
<dbReference type="SUPFAM" id="SSF52540">
    <property type="entry name" value="P-loop containing nucleoside triphosphate hydrolases"/>
    <property type="match status" value="1"/>
</dbReference>
<evidence type="ECO:0000256" key="1">
    <source>
        <dbReference type="ARBA" id="ARBA00005417"/>
    </source>
</evidence>
<dbReference type="RefSeq" id="WP_056126613.1">
    <property type="nucleotide sequence ID" value="NZ_WSES01000001.1"/>
</dbReference>
<gene>
    <name evidence="7" type="ORF">GPY61_01355</name>
</gene>